<dbReference type="PIRSF" id="PIRSF000138">
    <property type="entry name" value="Al-hdrx_acd_dh"/>
    <property type="match status" value="1"/>
</dbReference>
<reference evidence="7 8" key="1">
    <citation type="submission" date="2014-05" db="EMBL/GenBank/DDBJ databases">
        <title>Draft genome sequence of a rare smut relative, Tilletiaria anomala UBC 951.</title>
        <authorList>
            <consortium name="DOE Joint Genome Institute"/>
            <person name="Toome M."/>
            <person name="Kuo A."/>
            <person name="Henrissat B."/>
            <person name="Lipzen A."/>
            <person name="Tritt A."/>
            <person name="Yoshinaga Y."/>
            <person name="Zane M."/>
            <person name="Barry K."/>
            <person name="Grigoriev I.V."/>
            <person name="Spatafora J.W."/>
            <person name="Aimea M.C."/>
        </authorList>
    </citation>
    <scope>NUCLEOTIDE SEQUENCE [LARGE SCALE GENOMIC DNA]</scope>
    <source>
        <strain evidence="7 8">UBC 951</strain>
    </source>
</reference>
<dbReference type="FunCoup" id="A0A066W2A0">
    <property type="interactions" value="85"/>
</dbReference>
<comment type="caution">
    <text evidence="7">The sequence shown here is derived from an EMBL/GenBank/DDBJ whole genome shotgun (WGS) entry which is preliminary data.</text>
</comment>
<feature type="binding site" evidence="5">
    <location>
        <begin position="102"/>
        <end position="104"/>
    </location>
    <ligand>
        <name>FMN</name>
        <dbReference type="ChEBI" id="CHEBI:58210"/>
    </ligand>
</feature>
<feature type="binding site" evidence="5">
    <location>
        <position position="293"/>
    </location>
    <ligand>
        <name>FMN</name>
        <dbReference type="ChEBI" id="CHEBI:58210"/>
    </ligand>
</feature>
<feature type="binding site" evidence="5">
    <location>
        <position position="320"/>
    </location>
    <ligand>
        <name>glyoxylate</name>
        <dbReference type="ChEBI" id="CHEBI:36655"/>
    </ligand>
</feature>
<feature type="binding site" evidence="5">
    <location>
        <position position="197"/>
    </location>
    <ligand>
        <name>FMN</name>
        <dbReference type="ChEBI" id="CHEBI:58210"/>
    </ligand>
</feature>
<name>A0A066W2A0_TILAU</name>
<feature type="domain" description="FMN hydroxy acid dehydrogenase" evidence="6">
    <location>
        <begin position="21"/>
        <end position="432"/>
    </location>
</feature>
<feature type="binding site" evidence="5">
    <location>
        <position position="131"/>
    </location>
    <ligand>
        <name>FMN</name>
        <dbReference type="ChEBI" id="CHEBI:58210"/>
    </ligand>
</feature>
<feature type="binding site" evidence="5">
    <location>
        <position position="317"/>
    </location>
    <ligand>
        <name>glyoxylate</name>
        <dbReference type="ChEBI" id="CHEBI:36655"/>
    </ligand>
</feature>
<dbReference type="Proteomes" id="UP000027361">
    <property type="component" value="Unassembled WGS sequence"/>
</dbReference>
<evidence type="ECO:0000256" key="2">
    <source>
        <dbReference type="ARBA" id="ARBA00023002"/>
    </source>
</evidence>
<dbReference type="RefSeq" id="XP_013242947.1">
    <property type="nucleotide sequence ID" value="XM_013387493.1"/>
</dbReference>
<dbReference type="GO" id="GO:0010181">
    <property type="term" value="F:FMN binding"/>
    <property type="evidence" value="ECO:0007669"/>
    <property type="project" value="InterPro"/>
</dbReference>
<keyword evidence="5" id="KW-0288">FMN</keyword>
<dbReference type="PROSITE" id="PS51349">
    <property type="entry name" value="FMN_HYDROXY_ACID_DH_2"/>
    <property type="match status" value="1"/>
</dbReference>
<keyword evidence="8" id="KW-1185">Reference proteome</keyword>
<protein>
    <submittedName>
        <fullName evidence="7">FMN-dependent alpha-hydroxy acid dehydrogenase</fullName>
    </submittedName>
</protein>
<feature type="binding site" evidence="5">
    <location>
        <position position="171"/>
    </location>
    <ligand>
        <name>glyoxylate</name>
        <dbReference type="ChEBI" id="CHEBI:36655"/>
    </ligand>
</feature>
<comment type="cofactor">
    <cofactor evidence="1">
        <name>FMN</name>
        <dbReference type="ChEBI" id="CHEBI:58210"/>
    </cofactor>
</comment>
<organism evidence="7 8">
    <name type="scientific">Tilletiaria anomala (strain ATCC 24038 / CBS 436.72 / UBC 951)</name>
    <dbReference type="NCBI Taxonomy" id="1037660"/>
    <lineage>
        <taxon>Eukaryota</taxon>
        <taxon>Fungi</taxon>
        <taxon>Dikarya</taxon>
        <taxon>Basidiomycota</taxon>
        <taxon>Ustilaginomycotina</taxon>
        <taxon>Exobasidiomycetes</taxon>
        <taxon>Georgefischeriales</taxon>
        <taxon>Tilletiariaceae</taxon>
        <taxon>Tilletiaria</taxon>
    </lineage>
</organism>
<evidence type="ECO:0000256" key="3">
    <source>
        <dbReference type="ARBA" id="ARBA00024042"/>
    </source>
</evidence>
<keyword evidence="5" id="KW-0285">Flavoprotein</keyword>
<evidence type="ECO:0000256" key="4">
    <source>
        <dbReference type="PIRSR" id="PIRSR000138-1"/>
    </source>
</evidence>
<keyword evidence="2" id="KW-0560">Oxidoreductase</keyword>
<feature type="binding site" evidence="5">
    <location>
        <position position="47"/>
    </location>
    <ligand>
        <name>glyoxylate</name>
        <dbReference type="ChEBI" id="CHEBI:36655"/>
    </ligand>
</feature>
<dbReference type="PROSITE" id="PS00557">
    <property type="entry name" value="FMN_HYDROXY_ACID_DH_1"/>
    <property type="match status" value="1"/>
</dbReference>
<dbReference type="EMBL" id="JMSN01000047">
    <property type="protein sequence ID" value="KDN44880.1"/>
    <property type="molecule type" value="Genomic_DNA"/>
</dbReference>
<feature type="binding site" evidence="5">
    <location>
        <position position="315"/>
    </location>
    <ligand>
        <name>FMN</name>
        <dbReference type="ChEBI" id="CHEBI:58210"/>
    </ligand>
</feature>
<dbReference type="GeneID" id="25261443"/>
<dbReference type="STRING" id="1037660.A0A066W2A0"/>
<dbReference type="InterPro" id="IPR000262">
    <property type="entry name" value="FMN-dep_DH"/>
</dbReference>
<feature type="binding site" evidence="5">
    <location>
        <begin position="358"/>
        <end position="362"/>
    </location>
    <ligand>
        <name>FMN</name>
        <dbReference type="ChEBI" id="CHEBI:58210"/>
    </ligand>
</feature>
<proteinExistence type="inferred from homology"/>
<dbReference type="PANTHER" id="PTHR10578:SF143">
    <property type="entry name" value="FMN-DEPENDENT ALPHA-HYDROXY ACID DEHYDROGENASE PB1A11.03"/>
    <property type="match status" value="1"/>
</dbReference>
<feature type="binding site" evidence="5">
    <location>
        <begin position="381"/>
        <end position="382"/>
    </location>
    <ligand>
        <name>FMN</name>
        <dbReference type="ChEBI" id="CHEBI:58210"/>
    </ligand>
</feature>
<dbReference type="OMA" id="CMLADTD"/>
<dbReference type="PANTHER" id="PTHR10578">
    <property type="entry name" value="S -2-HYDROXY-ACID OXIDASE-RELATED"/>
    <property type="match status" value="1"/>
</dbReference>
<sequence length="436" mass="46865">MSAPRSHYMREIFVSHLQDASYLPQTTSYVALEEQARKKLTPEAYGYVAGSASSENTNKSNMDAMQDWQIVPRMLAGVDLDNFDMSTTLFGRKFATPFVISPIGVQGQLHVDSDRATARAACKVGVPFTLSSATSTPLEVVAQEGGFAKAREEAEGCDGEVSGAEPWFQLYWPSDDDITRSLLDRAKKSGYKVLVVTLDTWSLGWRPRDLDIAYNPFLKGNGLANLFCDPVFVEKYCEGKSPLRKDTTEDDVFQAALACISLLSPGNSRSWADLPLLRELWGASADGHKIVLKGIQSVTDAARAIEAGADGIWVSNHGGRQVDGALGSLSALAPIARYVRSSGCALTRGGERPTLIFDSGVRTGADAMKALCLGADAVGIGRPYAYALALGGEQGVECLLKAMLADLELNTALAGCRGVKEMGSHLLVRRGEESKL</sequence>
<dbReference type="Pfam" id="PF01070">
    <property type="entry name" value="FMN_dh"/>
    <property type="match status" value="1"/>
</dbReference>
<dbReference type="InParanoid" id="A0A066W2A0"/>
<dbReference type="InterPro" id="IPR008259">
    <property type="entry name" value="FMN_hydac_DH_AS"/>
</dbReference>
<comment type="similarity">
    <text evidence="3">Belongs to the FMN-dependent alpha-hydroxy acid dehydrogenase family.</text>
</comment>
<dbReference type="OrthoDB" id="25826at2759"/>
<feature type="binding site" evidence="5">
    <location>
        <position position="169"/>
    </location>
    <ligand>
        <name>FMN</name>
        <dbReference type="ChEBI" id="CHEBI:58210"/>
    </ligand>
</feature>
<evidence type="ECO:0000256" key="1">
    <source>
        <dbReference type="ARBA" id="ARBA00001917"/>
    </source>
</evidence>
<accession>A0A066W2A0</accession>
<feature type="active site" description="Proton acceptor" evidence="4">
    <location>
        <position position="317"/>
    </location>
</feature>
<dbReference type="InterPro" id="IPR037396">
    <property type="entry name" value="FMN_HAD"/>
</dbReference>
<dbReference type="InterPro" id="IPR012133">
    <property type="entry name" value="Alpha-hydoxy_acid_DH_FMN"/>
</dbReference>
<dbReference type="Gene3D" id="3.20.20.70">
    <property type="entry name" value="Aldolase class I"/>
    <property type="match status" value="1"/>
</dbReference>
<dbReference type="AlphaFoldDB" id="A0A066W2A0"/>
<dbReference type="GO" id="GO:0016491">
    <property type="term" value="F:oxidoreductase activity"/>
    <property type="evidence" value="ECO:0007669"/>
    <property type="project" value="UniProtKB-KW"/>
</dbReference>
<dbReference type="HOGENOM" id="CLU_020639_0_1_1"/>
<feature type="binding site" evidence="5">
    <location>
        <position position="206"/>
    </location>
    <ligand>
        <name>glyoxylate</name>
        <dbReference type="ChEBI" id="CHEBI:36655"/>
    </ligand>
</feature>
<dbReference type="SUPFAM" id="SSF51395">
    <property type="entry name" value="FMN-linked oxidoreductases"/>
    <property type="match status" value="1"/>
</dbReference>
<evidence type="ECO:0000259" key="6">
    <source>
        <dbReference type="PROSITE" id="PS51349"/>
    </source>
</evidence>
<gene>
    <name evidence="7" type="ORF">K437DRAFT_128080</name>
</gene>
<evidence type="ECO:0000256" key="5">
    <source>
        <dbReference type="PIRSR" id="PIRSR000138-2"/>
    </source>
</evidence>
<dbReference type="InterPro" id="IPR013785">
    <property type="entry name" value="Aldolase_TIM"/>
</dbReference>
<evidence type="ECO:0000313" key="7">
    <source>
        <dbReference type="EMBL" id="KDN44880.1"/>
    </source>
</evidence>
<evidence type="ECO:0000313" key="8">
    <source>
        <dbReference type="Proteomes" id="UP000027361"/>
    </source>
</evidence>